<sequence>MKRITSPASRTSRTILVTLDSNSPLSFVPAISRPTSSDIIRFATRKMGTSPFAIRRASPSAIAVLPTPASPKRIGLFFVRRHII</sequence>
<reference evidence="1" key="1">
    <citation type="submission" date="2014-09" db="EMBL/GenBank/DDBJ databases">
        <authorList>
            <person name="Magalhaes I.L.F."/>
            <person name="Oliveira U."/>
            <person name="Santos F.R."/>
            <person name="Vidigal T.H.D.A."/>
            <person name="Brescovit A.D."/>
            <person name="Santos A.J."/>
        </authorList>
    </citation>
    <scope>NUCLEOTIDE SEQUENCE</scope>
    <source>
        <tissue evidence="1">Shoot tissue taken approximately 20 cm above the soil surface</tissue>
    </source>
</reference>
<protein>
    <submittedName>
        <fullName evidence="1">Uncharacterized protein</fullName>
    </submittedName>
</protein>
<accession>A0A0A9VQ68</accession>
<name>A0A0A9VQ68_ARUDO</name>
<evidence type="ECO:0000313" key="1">
    <source>
        <dbReference type="EMBL" id="JAD45955.1"/>
    </source>
</evidence>
<organism evidence="1">
    <name type="scientific">Arundo donax</name>
    <name type="common">Giant reed</name>
    <name type="synonym">Donax arundinaceus</name>
    <dbReference type="NCBI Taxonomy" id="35708"/>
    <lineage>
        <taxon>Eukaryota</taxon>
        <taxon>Viridiplantae</taxon>
        <taxon>Streptophyta</taxon>
        <taxon>Embryophyta</taxon>
        <taxon>Tracheophyta</taxon>
        <taxon>Spermatophyta</taxon>
        <taxon>Magnoliopsida</taxon>
        <taxon>Liliopsida</taxon>
        <taxon>Poales</taxon>
        <taxon>Poaceae</taxon>
        <taxon>PACMAD clade</taxon>
        <taxon>Arundinoideae</taxon>
        <taxon>Arundineae</taxon>
        <taxon>Arundo</taxon>
    </lineage>
</organism>
<proteinExistence type="predicted"/>
<dbReference type="AntiFam" id="ANF00122">
    <property type="entry name" value="Shadow ORF (opposite clpB)"/>
</dbReference>
<dbReference type="AlphaFoldDB" id="A0A0A9VQ68"/>
<reference evidence="1" key="2">
    <citation type="journal article" date="2015" name="Data Brief">
        <title>Shoot transcriptome of the giant reed, Arundo donax.</title>
        <authorList>
            <person name="Barrero R.A."/>
            <person name="Guerrero F.D."/>
            <person name="Moolhuijzen P."/>
            <person name="Goolsby J.A."/>
            <person name="Tidwell J."/>
            <person name="Bellgard S.E."/>
            <person name="Bellgard M.I."/>
        </authorList>
    </citation>
    <scope>NUCLEOTIDE SEQUENCE</scope>
    <source>
        <tissue evidence="1">Shoot tissue taken approximately 20 cm above the soil surface</tissue>
    </source>
</reference>
<dbReference type="EMBL" id="GBRH01251940">
    <property type="protein sequence ID" value="JAD45955.1"/>
    <property type="molecule type" value="Transcribed_RNA"/>
</dbReference>